<proteinExistence type="predicted"/>
<dbReference type="RefSeq" id="WP_184087422.1">
    <property type="nucleotide sequence ID" value="NZ_JACIJF010000005.1"/>
</dbReference>
<dbReference type="SUPFAM" id="SSF55729">
    <property type="entry name" value="Acyl-CoA N-acyltransferases (Nat)"/>
    <property type="match status" value="1"/>
</dbReference>
<protein>
    <submittedName>
        <fullName evidence="2">CelD/BcsL family acetyltransferase involved in cellulose biosynthesis</fullName>
    </submittedName>
</protein>
<dbReference type="InterPro" id="IPR016181">
    <property type="entry name" value="Acyl_CoA_acyltransferase"/>
</dbReference>
<keyword evidence="2" id="KW-0808">Transferase</keyword>
<keyword evidence="3" id="KW-1185">Reference proteome</keyword>
<comment type="caution">
    <text evidence="2">The sequence shown here is derived from an EMBL/GenBank/DDBJ whole genome shotgun (WGS) entry which is preliminary data.</text>
</comment>
<sequence length="369" mass="40818">MGGTFICERAAVDDPVVADAWDALAKTAGTANPFYGRKALAACLDLPEAQVPQLLLVRHSESGALAGLLPVATRRKRGVAVCVENWDQRVRALGEPLVHAGAERNFWRAALPVLARMPGQYLRLSALDGDSPSTLALLTVLRDAGRSHYVTRDYGRAVLNRGLSSEAHAVAHVRPKVLKEHRRLRARLGEHGALSFERLAPRESVDPWIDTLFELEATGWKGREGVAANADPATERCFRTILHAANRAGTLDFHRMRVGDRTIAMLANLERGDEAFQLKIAFDEDWARYSPGVLIEMEYLRHALDVRDLRQVDSCARADHPMINRIWPDRRRIVSLAIPFESLGSRLLCAAMARMRQRADGSLTSTTAG</sequence>
<evidence type="ECO:0000313" key="3">
    <source>
        <dbReference type="Proteomes" id="UP000527143"/>
    </source>
</evidence>
<evidence type="ECO:0000313" key="2">
    <source>
        <dbReference type="EMBL" id="MBB5710990.1"/>
    </source>
</evidence>
<dbReference type="Pfam" id="PF13480">
    <property type="entry name" value="Acetyltransf_6"/>
    <property type="match status" value="1"/>
</dbReference>
<dbReference type="InterPro" id="IPR038740">
    <property type="entry name" value="BioF2-like_GNAT_dom"/>
</dbReference>
<name>A0A840YMR6_9SPHN</name>
<dbReference type="AlphaFoldDB" id="A0A840YMR6"/>
<feature type="domain" description="BioF2-like acetyltransferase" evidence="1">
    <location>
        <begin position="176"/>
        <end position="315"/>
    </location>
</feature>
<dbReference type="Proteomes" id="UP000527143">
    <property type="component" value="Unassembled WGS sequence"/>
</dbReference>
<dbReference type="EMBL" id="JACIJF010000005">
    <property type="protein sequence ID" value="MBB5710990.1"/>
    <property type="molecule type" value="Genomic_DNA"/>
</dbReference>
<organism evidence="2 3">
    <name type="scientific">Sphingomonas xinjiangensis</name>
    <dbReference type="NCBI Taxonomy" id="643568"/>
    <lineage>
        <taxon>Bacteria</taxon>
        <taxon>Pseudomonadati</taxon>
        <taxon>Pseudomonadota</taxon>
        <taxon>Alphaproteobacteria</taxon>
        <taxon>Sphingomonadales</taxon>
        <taxon>Sphingomonadaceae</taxon>
        <taxon>Sphingomonas</taxon>
    </lineage>
</organism>
<accession>A0A840YMR6</accession>
<evidence type="ECO:0000259" key="1">
    <source>
        <dbReference type="Pfam" id="PF13480"/>
    </source>
</evidence>
<gene>
    <name evidence="2" type="ORF">FHT02_002230</name>
</gene>
<reference evidence="2 3" key="1">
    <citation type="submission" date="2020-08" db="EMBL/GenBank/DDBJ databases">
        <title>Genomic Encyclopedia of Type Strains, Phase IV (KMG-IV): sequencing the most valuable type-strain genomes for metagenomic binning, comparative biology and taxonomic classification.</title>
        <authorList>
            <person name="Goeker M."/>
        </authorList>
    </citation>
    <scope>NUCLEOTIDE SEQUENCE [LARGE SCALE GENOMIC DNA]</scope>
    <source>
        <strain evidence="2 3">DSM 26736</strain>
    </source>
</reference>
<dbReference type="GO" id="GO:0016740">
    <property type="term" value="F:transferase activity"/>
    <property type="evidence" value="ECO:0007669"/>
    <property type="project" value="UniProtKB-KW"/>
</dbReference>